<keyword evidence="3" id="KW-1185">Reference proteome</keyword>
<sequence>MQTGSSGEVGGDTALALNDNRPPIGGRLQYFLVEFYYFTIGSTTLEG</sequence>
<evidence type="ECO:0000313" key="3">
    <source>
        <dbReference type="Proteomes" id="UP000249819"/>
    </source>
</evidence>
<proteinExistence type="predicted"/>
<dbReference type="EMBL" id="QLMA01000001">
    <property type="protein sequence ID" value="RAJ87769.1"/>
    <property type="molecule type" value="Genomic_DNA"/>
</dbReference>
<comment type="caution">
    <text evidence="2">The sequence shown here is derived from an EMBL/GenBank/DDBJ whole genome shotgun (WGS) entry which is preliminary data.</text>
</comment>
<accession>A0A327WC40</accession>
<feature type="region of interest" description="Disordered" evidence="1">
    <location>
        <begin position="1"/>
        <end position="20"/>
    </location>
</feature>
<name>A0A327WC40_9BACT</name>
<reference evidence="2 3" key="1">
    <citation type="submission" date="2018-06" db="EMBL/GenBank/DDBJ databases">
        <title>Genomic Encyclopedia of Archaeal and Bacterial Type Strains, Phase II (KMG-II): from individual species to whole genera.</title>
        <authorList>
            <person name="Goeker M."/>
        </authorList>
    </citation>
    <scope>NUCLEOTIDE SEQUENCE [LARGE SCALE GENOMIC DNA]</scope>
    <source>
        <strain evidence="2 3">DSM 29821</strain>
    </source>
</reference>
<dbReference type="Proteomes" id="UP000249819">
    <property type="component" value="Unassembled WGS sequence"/>
</dbReference>
<gene>
    <name evidence="2" type="ORF">CLV59_101530</name>
</gene>
<organism evidence="2 3">
    <name type="scientific">Chitinophaga dinghuensis</name>
    <dbReference type="NCBI Taxonomy" id="1539050"/>
    <lineage>
        <taxon>Bacteria</taxon>
        <taxon>Pseudomonadati</taxon>
        <taxon>Bacteroidota</taxon>
        <taxon>Chitinophagia</taxon>
        <taxon>Chitinophagales</taxon>
        <taxon>Chitinophagaceae</taxon>
        <taxon>Chitinophaga</taxon>
    </lineage>
</organism>
<evidence type="ECO:0000256" key="1">
    <source>
        <dbReference type="SAM" id="MobiDB-lite"/>
    </source>
</evidence>
<protein>
    <submittedName>
        <fullName evidence="2">Uncharacterized protein</fullName>
    </submittedName>
</protein>
<dbReference type="AlphaFoldDB" id="A0A327WC40"/>
<evidence type="ECO:0000313" key="2">
    <source>
        <dbReference type="EMBL" id="RAJ87769.1"/>
    </source>
</evidence>